<protein>
    <submittedName>
        <fullName evidence="1">Uncharacterized protein</fullName>
    </submittedName>
</protein>
<comment type="caution">
    <text evidence="1">The sequence shown here is derived from an EMBL/GenBank/DDBJ whole genome shotgun (WGS) entry which is preliminary data.</text>
</comment>
<sequence length="73" mass="8203">MDYLSARRALRAAPQGRPREDVDHGLSQRLHTMGYAADAVKLQERAPMLRDEHRNLDCTTATLSGRRQETSPG</sequence>
<evidence type="ECO:0000313" key="1">
    <source>
        <dbReference type="EMBL" id="KAJ3559923.1"/>
    </source>
</evidence>
<dbReference type="Proteomes" id="UP001148662">
    <property type="component" value="Unassembled WGS sequence"/>
</dbReference>
<name>A0ACC1TF79_9APHY</name>
<gene>
    <name evidence="1" type="ORF">NM688_g35</name>
</gene>
<dbReference type="EMBL" id="JANHOG010000003">
    <property type="protein sequence ID" value="KAJ3559923.1"/>
    <property type="molecule type" value="Genomic_DNA"/>
</dbReference>
<evidence type="ECO:0000313" key="2">
    <source>
        <dbReference type="Proteomes" id="UP001148662"/>
    </source>
</evidence>
<proteinExistence type="predicted"/>
<keyword evidence="2" id="KW-1185">Reference proteome</keyword>
<accession>A0ACC1TF79</accession>
<organism evidence="1 2">
    <name type="scientific">Phlebia brevispora</name>
    <dbReference type="NCBI Taxonomy" id="194682"/>
    <lineage>
        <taxon>Eukaryota</taxon>
        <taxon>Fungi</taxon>
        <taxon>Dikarya</taxon>
        <taxon>Basidiomycota</taxon>
        <taxon>Agaricomycotina</taxon>
        <taxon>Agaricomycetes</taxon>
        <taxon>Polyporales</taxon>
        <taxon>Meruliaceae</taxon>
        <taxon>Phlebia</taxon>
    </lineage>
</organism>
<reference evidence="1" key="1">
    <citation type="submission" date="2022-07" db="EMBL/GenBank/DDBJ databases">
        <title>Genome Sequence of Phlebia brevispora.</title>
        <authorList>
            <person name="Buettner E."/>
        </authorList>
    </citation>
    <scope>NUCLEOTIDE SEQUENCE</scope>
    <source>
        <strain evidence="1">MPL23</strain>
    </source>
</reference>